<feature type="domain" description="CCHC-type" evidence="3">
    <location>
        <begin position="20"/>
        <end position="35"/>
    </location>
</feature>
<feature type="domain" description="CCHC-type" evidence="3">
    <location>
        <begin position="129"/>
        <end position="143"/>
    </location>
</feature>
<dbReference type="PROSITE" id="PS50158">
    <property type="entry name" value="ZF_CCHC"/>
    <property type="match status" value="3"/>
</dbReference>
<dbReference type="GO" id="GO:0003676">
    <property type="term" value="F:nucleic acid binding"/>
    <property type="evidence" value="ECO:0007669"/>
    <property type="project" value="InterPro"/>
</dbReference>
<reference evidence="4" key="2">
    <citation type="submission" date="2016-05" db="EMBL/GenBank/DDBJ databases">
        <title>Comparative analysis highlights variable genome content of wheat rusts and divergence of the mating loci.</title>
        <authorList>
            <person name="Cuomo C.A."/>
            <person name="Bakkeren G."/>
            <person name="Szabo L."/>
            <person name="Khalil H."/>
            <person name="Joly D."/>
            <person name="Goldberg J."/>
            <person name="Young S."/>
            <person name="Zeng Q."/>
            <person name="Fellers J."/>
        </authorList>
    </citation>
    <scope>NUCLEOTIDE SEQUENCE [LARGE SCALE GENOMIC DNA]</scope>
    <source>
        <strain evidence="4">1-1 BBBD Race 1</strain>
    </source>
</reference>
<keyword evidence="2" id="KW-0479">Metal-binding</keyword>
<dbReference type="EMBL" id="ADAS02000077">
    <property type="protein sequence ID" value="OAV91623.1"/>
    <property type="molecule type" value="Genomic_DNA"/>
</dbReference>
<evidence type="ECO:0000313" key="6">
    <source>
        <dbReference type="Proteomes" id="UP000005240"/>
    </source>
</evidence>
<reference evidence="4" key="1">
    <citation type="submission" date="2009-11" db="EMBL/GenBank/DDBJ databases">
        <authorList>
            <consortium name="The Broad Institute Genome Sequencing Platform"/>
            <person name="Ward D."/>
            <person name="Feldgarden M."/>
            <person name="Earl A."/>
            <person name="Young S.K."/>
            <person name="Zeng Q."/>
            <person name="Koehrsen M."/>
            <person name="Alvarado L."/>
            <person name="Berlin A."/>
            <person name="Bochicchio J."/>
            <person name="Borenstein D."/>
            <person name="Chapman S.B."/>
            <person name="Chen Z."/>
            <person name="Engels R."/>
            <person name="Freedman E."/>
            <person name="Gellesch M."/>
            <person name="Goldberg J."/>
            <person name="Griggs A."/>
            <person name="Gujja S."/>
            <person name="Heilman E."/>
            <person name="Heiman D."/>
            <person name="Hepburn T."/>
            <person name="Howarth C."/>
            <person name="Jen D."/>
            <person name="Larson L."/>
            <person name="Lewis B."/>
            <person name="Mehta T."/>
            <person name="Park D."/>
            <person name="Pearson M."/>
            <person name="Roberts A."/>
            <person name="Saif S."/>
            <person name="Shea T."/>
            <person name="Shenoy N."/>
            <person name="Sisk P."/>
            <person name="Stolte C."/>
            <person name="Sykes S."/>
            <person name="Thomson T."/>
            <person name="Walk T."/>
            <person name="White J."/>
            <person name="Yandava C."/>
            <person name="Izard J."/>
            <person name="Baranova O.V."/>
            <person name="Blanton J.M."/>
            <person name="Tanner A.C."/>
            <person name="Dewhirst F.E."/>
            <person name="Haas B."/>
            <person name="Nusbaum C."/>
            <person name="Birren B."/>
        </authorList>
    </citation>
    <scope>NUCLEOTIDE SEQUENCE [LARGE SCALE GENOMIC DNA]</scope>
    <source>
        <strain evidence="4">1-1 BBBD Race 1</strain>
    </source>
</reference>
<evidence type="ECO:0000256" key="2">
    <source>
        <dbReference type="PROSITE-ProRule" id="PRU00047"/>
    </source>
</evidence>
<keyword evidence="2" id="KW-0863">Zinc-finger</keyword>
<organism evidence="4">
    <name type="scientific">Puccinia triticina (isolate 1-1 / race 1 (BBBD))</name>
    <name type="common">Brown leaf rust fungus</name>
    <dbReference type="NCBI Taxonomy" id="630390"/>
    <lineage>
        <taxon>Eukaryota</taxon>
        <taxon>Fungi</taxon>
        <taxon>Dikarya</taxon>
        <taxon>Basidiomycota</taxon>
        <taxon>Pucciniomycotina</taxon>
        <taxon>Pucciniomycetes</taxon>
        <taxon>Pucciniales</taxon>
        <taxon>Pucciniaceae</taxon>
        <taxon>Puccinia</taxon>
    </lineage>
</organism>
<protein>
    <recommendedName>
        <fullName evidence="3">CCHC-type domain-containing protein</fullName>
    </recommendedName>
</protein>
<dbReference type="InterPro" id="IPR036875">
    <property type="entry name" value="Znf_CCHC_sf"/>
</dbReference>
<dbReference type="EnsemblFungi" id="PTTG_09890-t43_2">
    <property type="protein sequence ID" value="PTTG_09890-t43_2-p1"/>
    <property type="gene ID" value="PTTG_09890"/>
</dbReference>
<dbReference type="Proteomes" id="UP000005240">
    <property type="component" value="Unassembled WGS sequence"/>
</dbReference>
<dbReference type="SUPFAM" id="SSF57756">
    <property type="entry name" value="Retrovirus zinc finger-like domains"/>
    <property type="match status" value="2"/>
</dbReference>
<dbReference type="Gene3D" id="4.10.60.10">
    <property type="entry name" value="Zinc finger, CCHC-type"/>
    <property type="match status" value="3"/>
</dbReference>
<evidence type="ECO:0000313" key="4">
    <source>
        <dbReference type="EMBL" id="OAV91623.1"/>
    </source>
</evidence>
<evidence type="ECO:0000259" key="3">
    <source>
        <dbReference type="PROSITE" id="PS50158"/>
    </source>
</evidence>
<dbReference type="InterPro" id="IPR051714">
    <property type="entry name" value="Znf_CCHC_NABP"/>
</dbReference>
<dbReference type="PANTHER" id="PTHR23002">
    <property type="entry name" value="ZINC FINGER CCHC DOMAIN CONTAINING PROTEIN"/>
    <property type="match status" value="1"/>
</dbReference>
<reference evidence="5 6" key="3">
    <citation type="journal article" date="2017" name="G3 (Bethesda)">
        <title>Comparative analysis highlights variable genome content of wheat rusts and divergence of the mating loci.</title>
        <authorList>
            <person name="Cuomo C.A."/>
            <person name="Bakkeren G."/>
            <person name="Khalil H.B."/>
            <person name="Panwar V."/>
            <person name="Joly D."/>
            <person name="Linning R."/>
            <person name="Sakthikumar S."/>
            <person name="Song X."/>
            <person name="Adiconis X."/>
            <person name="Fan L."/>
            <person name="Goldberg J.M."/>
            <person name="Levin J.Z."/>
            <person name="Young S."/>
            <person name="Zeng Q."/>
            <person name="Anikster Y."/>
            <person name="Bruce M."/>
            <person name="Wang M."/>
            <person name="Yin C."/>
            <person name="McCallum B."/>
            <person name="Szabo L.J."/>
            <person name="Hulbert S."/>
            <person name="Chen X."/>
            <person name="Fellers J.P."/>
        </authorList>
    </citation>
    <scope>NUCLEOTIDE SEQUENCE</scope>
    <source>
        <strain evidence="6">Isolate 1-1 / race 1 (BBBD)</strain>
        <strain evidence="5">isolate 1-1 / race 1 (BBBD)</strain>
    </source>
</reference>
<evidence type="ECO:0000313" key="5">
    <source>
        <dbReference type="EnsemblFungi" id="PTTG_09890-t43_2-p1"/>
    </source>
</evidence>
<dbReference type="AlphaFoldDB" id="A0A180GI37"/>
<evidence type="ECO:0000256" key="1">
    <source>
        <dbReference type="ARBA" id="ARBA00022664"/>
    </source>
</evidence>
<dbReference type="Pfam" id="PF00098">
    <property type="entry name" value="zf-CCHC"/>
    <property type="match status" value="3"/>
</dbReference>
<feature type="domain" description="CCHC-type" evidence="3">
    <location>
        <begin position="53"/>
        <end position="69"/>
    </location>
</feature>
<keyword evidence="1" id="KW-0507">mRNA processing</keyword>
<dbReference type="SMART" id="SM00343">
    <property type="entry name" value="ZnF_C2HC"/>
    <property type="match status" value="4"/>
</dbReference>
<dbReference type="VEuPathDB" id="FungiDB:PTTG_09890"/>
<dbReference type="OrthoDB" id="3341596at2759"/>
<keyword evidence="6" id="KW-1185">Reference proteome</keyword>
<keyword evidence="2" id="KW-0862">Zinc</keyword>
<sequence length="147" mass="15329">MFLQESASCPNPRTAGGRTCFTCGGVGHLAAECPNTKNLHTSTAGGGSLGGTKCYTCGQFGHVKRSCSQFSNGGSQGSLQARIGGFQPRTPSQPVQCHKCLGMNHLARNCMAIVPPPAFQPRYLKPKTCFNCQLPGHIASNCPGSAS</sequence>
<dbReference type="GO" id="GO:0008270">
    <property type="term" value="F:zinc ion binding"/>
    <property type="evidence" value="ECO:0007669"/>
    <property type="project" value="UniProtKB-KW"/>
</dbReference>
<proteinExistence type="predicted"/>
<name>A0A180GI37_PUCT1</name>
<dbReference type="GO" id="GO:0006397">
    <property type="term" value="P:mRNA processing"/>
    <property type="evidence" value="ECO:0007669"/>
    <property type="project" value="UniProtKB-KW"/>
</dbReference>
<reference evidence="5" key="4">
    <citation type="submission" date="2025-05" db="UniProtKB">
        <authorList>
            <consortium name="EnsemblFungi"/>
        </authorList>
    </citation>
    <scope>IDENTIFICATION</scope>
    <source>
        <strain evidence="5">isolate 1-1 / race 1 (BBBD)</strain>
    </source>
</reference>
<accession>A0A180GI37</accession>
<gene>
    <name evidence="4" type="ORF">PTTG_09890</name>
</gene>
<dbReference type="InterPro" id="IPR001878">
    <property type="entry name" value="Znf_CCHC"/>
</dbReference>